<organism evidence="1 2">
    <name type="scientific">Saccharomyces cerevisiae (strain YJM789)</name>
    <name type="common">Baker's yeast</name>
    <dbReference type="NCBI Taxonomy" id="307796"/>
    <lineage>
        <taxon>Eukaryota</taxon>
        <taxon>Fungi</taxon>
        <taxon>Dikarya</taxon>
        <taxon>Ascomycota</taxon>
        <taxon>Saccharomycotina</taxon>
        <taxon>Saccharomycetes</taxon>
        <taxon>Saccharomycetales</taxon>
        <taxon>Saccharomycetaceae</taxon>
        <taxon>Saccharomyces</taxon>
    </lineage>
</organism>
<comment type="caution">
    <text evidence="1">The sequence shown here is derived from an EMBL/GenBank/DDBJ whole genome shotgun (WGS) entry which is preliminary data.</text>
</comment>
<proteinExistence type="predicted"/>
<gene>
    <name evidence="1" type="ORF">SCY_2769</name>
</gene>
<name>A6ZVQ3_YEAS7</name>
<dbReference type="OrthoDB" id="4037836at2759"/>
<dbReference type="HOGENOM" id="CLU_2252153_0_0_1"/>
<reference evidence="1 2" key="1">
    <citation type="journal article" date="2007" name="Proc. Natl. Acad. Sci. U.S.A.">
        <title>Genome sequencing and comparative analysis of Saccharomyces cerevisiae strain YJM789.</title>
        <authorList>
            <person name="Wei W."/>
            <person name="McCusker J.H."/>
            <person name="Hyman R.W."/>
            <person name="Jones T."/>
            <person name="Ning Y."/>
            <person name="Cao Z."/>
            <person name="Gu Z."/>
            <person name="Bruno D."/>
            <person name="Miranda M."/>
            <person name="Nguyen M."/>
            <person name="Wilhelmy J."/>
            <person name="Komp C."/>
            <person name="Tamse R."/>
            <person name="Wang X."/>
            <person name="Jia P."/>
            <person name="Luedi P."/>
            <person name="Oefner P.J."/>
            <person name="David L."/>
            <person name="Dietrich F.S."/>
            <person name="Li Y."/>
            <person name="Davis R.W."/>
            <person name="Steinmetz L.M."/>
        </authorList>
    </citation>
    <scope>NUCLEOTIDE SEQUENCE [LARGE SCALE GENOMIC DNA]</scope>
    <source>
        <strain evidence="1 2">YJM789</strain>
    </source>
</reference>
<dbReference type="EMBL" id="AAFW02000124">
    <property type="protein sequence ID" value="EDN61478.1"/>
    <property type="molecule type" value="Genomic_DNA"/>
</dbReference>
<accession>A6ZVQ3</accession>
<dbReference type="Proteomes" id="UP000007060">
    <property type="component" value="Unassembled WGS sequence"/>
</dbReference>
<evidence type="ECO:0000313" key="1">
    <source>
        <dbReference type="EMBL" id="EDN61478.1"/>
    </source>
</evidence>
<sequence>MDIDMNYPSITTLMSNESANLLIIWENATPDISYLSYTTNPMLGDYVLNVSAINGCTEELIATHLVPTLENATQWVYDAGEYWDNYSFTDESTPLPGLSWPFNE</sequence>
<dbReference type="AlphaFoldDB" id="A6ZVQ3"/>
<evidence type="ECO:0000313" key="2">
    <source>
        <dbReference type="Proteomes" id="UP000007060"/>
    </source>
</evidence>
<protein>
    <submittedName>
        <fullName evidence="1">Conserved protein</fullName>
    </submittedName>
</protein>